<evidence type="ECO:0000256" key="1">
    <source>
        <dbReference type="SAM" id="MobiDB-lite"/>
    </source>
</evidence>
<protein>
    <submittedName>
        <fullName evidence="2">Uncharacterized protein</fullName>
    </submittedName>
</protein>
<sequence>MRLCRGRGTTLGKRLTQRPTDETREIGCHAQAATQDPSRPSGPGAWSKTPLSSSEVQGMNWKSCSANRGGQGSLSTSTTNSQNKKVFPAV</sequence>
<feature type="compositionally biased region" description="Polar residues" evidence="1">
    <location>
        <begin position="49"/>
        <end position="84"/>
    </location>
</feature>
<evidence type="ECO:0000313" key="2">
    <source>
        <dbReference type="EMBL" id="KAJ1085050.1"/>
    </source>
</evidence>
<reference evidence="2" key="1">
    <citation type="journal article" date="2022" name="bioRxiv">
        <title>Sequencing and chromosome-scale assembly of the giantPleurodeles waltlgenome.</title>
        <authorList>
            <person name="Brown T."/>
            <person name="Elewa A."/>
            <person name="Iarovenko S."/>
            <person name="Subramanian E."/>
            <person name="Araus A.J."/>
            <person name="Petzold A."/>
            <person name="Susuki M."/>
            <person name="Suzuki K.-i.T."/>
            <person name="Hayashi T."/>
            <person name="Toyoda A."/>
            <person name="Oliveira C."/>
            <person name="Osipova E."/>
            <person name="Leigh N.D."/>
            <person name="Simon A."/>
            <person name="Yun M.H."/>
        </authorList>
    </citation>
    <scope>NUCLEOTIDE SEQUENCE</scope>
    <source>
        <strain evidence="2">20211129_DDA</strain>
        <tissue evidence="2">Liver</tissue>
    </source>
</reference>
<dbReference type="AlphaFoldDB" id="A0AAV7L0G8"/>
<organism evidence="2 3">
    <name type="scientific">Pleurodeles waltl</name>
    <name type="common">Iberian ribbed newt</name>
    <dbReference type="NCBI Taxonomy" id="8319"/>
    <lineage>
        <taxon>Eukaryota</taxon>
        <taxon>Metazoa</taxon>
        <taxon>Chordata</taxon>
        <taxon>Craniata</taxon>
        <taxon>Vertebrata</taxon>
        <taxon>Euteleostomi</taxon>
        <taxon>Amphibia</taxon>
        <taxon>Batrachia</taxon>
        <taxon>Caudata</taxon>
        <taxon>Salamandroidea</taxon>
        <taxon>Salamandridae</taxon>
        <taxon>Pleurodelinae</taxon>
        <taxon>Pleurodeles</taxon>
    </lineage>
</organism>
<name>A0AAV7L0G8_PLEWA</name>
<accession>A0AAV7L0G8</accession>
<feature type="region of interest" description="Disordered" evidence="1">
    <location>
        <begin position="1"/>
        <end position="90"/>
    </location>
</feature>
<comment type="caution">
    <text evidence="2">The sequence shown here is derived from an EMBL/GenBank/DDBJ whole genome shotgun (WGS) entry which is preliminary data.</text>
</comment>
<dbReference type="EMBL" id="JANPWB010000016">
    <property type="protein sequence ID" value="KAJ1085050.1"/>
    <property type="molecule type" value="Genomic_DNA"/>
</dbReference>
<evidence type="ECO:0000313" key="3">
    <source>
        <dbReference type="Proteomes" id="UP001066276"/>
    </source>
</evidence>
<dbReference type="Proteomes" id="UP001066276">
    <property type="component" value="Chromosome 12"/>
</dbReference>
<proteinExistence type="predicted"/>
<gene>
    <name evidence="2" type="ORF">NDU88_005183</name>
</gene>
<keyword evidence="3" id="KW-1185">Reference proteome</keyword>